<dbReference type="SUPFAM" id="SSF82171">
    <property type="entry name" value="DPP6 N-terminal domain-like"/>
    <property type="match status" value="1"/>
</dbReference>
<keyword evidence="7" id="KW-0031">Aminopeptidase</keyword>
<keyword evidence="4" id="KW-0378">Hydrolase</keyword>
<dbReference type="InterPro" id="IPR029058">
    <property type="entry name" value="AB_hydrolase_fold"/>
</dbReference>
<dbReference type="AlphaFoldDB" id="A0A1M5CAU1"/>
<dbReference type="FunFam" id="3.40.50.1820:FF:000028">
    <property type="entry name" value="S9 family peptidase"/>
    <property type="match status" value="1"/>
</dbReference>
<dbReference type="GO" id="GO:0004252">
    <property type="term" value="F:serine-type endopeptidase activity"/>
    <property type="evidence" value="ECO:0007669"/>
    <property type="project" value="TreeGrafter"/>
</dbReference>
<dbReference type="Gene3D" id="2.120.10.30">
    <property type="entry name" value="TolB, C-terminal domain"/>
    <property type="match status" value="1"/>
</dbReference>
<feature type="domain" description="Peptidase S9 prolyl oligopeptidase catalytic" evidence="6">
    <location>
        <begin position="429"/>
        <end position="640"/>
    </location>
</feature>
<dbReference type="InterPro" id="IPR001375">
    <property type="entry name" value="Peptidase_S9_cat"/>
</dbReference>
<feature type="signal peptide" evidence="5">
    <location>
        <begin position="1"/>
        <end position="19"/>
    </location>
</feature>
<reference evidence="7 8" key="1">
    <citation type="submission" date="2016-11" db="EMBL/GenBank/DDBJ databases">
        <authorList>
            <person name="Jaros S."/>
            <person name="Januszkiewicz K."/>
            <person name="Wedrychowicz H."/>
        </authorList>
    </citation>
    <scope>NUCLEOTIDE SEQUENCE [LARGE SCALE GENOMIC DNA]</scope>
    <source>
        <strain evidence="7 8">DSM 18119</strain>
    </source>
</reference>
<dbReference type="PANTHER" id="PTHR42776:SF13">
    <property type="entry name" value="DIPEPTIDYL-PEPTIDASE 5"/>
    <property type="match status" value="1"/>
</dbReference>
<dbReference type="EMBL" id="FQUU01000012">
    <property type="protein sequence ID" value="SHF51839.1"/>
    <property type="molecule type" value="Genomic_DNA"/>
</dbReference>
<protein>
    <submittedName>
        <fullName evidence="7">Dipeptidyl aminopeptidase/acylaminoacyl peptidase</fullName>
    </submittedName>
</protein>
<evidence type="ECO:0000256" key="5">
    <source>
        <dbReference type="SAM" id="SignalP"/>
    </source>
</evidence>
<evidence type="ECO:0000256" key="3">
    <source>
        <dbReference type="ARBA" id="ARBA00022729"/>
    </source>
</evidence>
<dbReference type="RefSeq" id="WP_084080083.1">
    <property type="nucleotide sequence ID" value="NZ_FQUU01000012.1"/>
</dbReference>
<dbReference type="Gene3D" id="2.140.10.30">
    <property type="entry name" value="Dipeptidylpeptidase IV, N-terminal domain"/>
    <property type="match status" value="1"/>
</dbReference>
<name>A0A1M5CAU1_9BACT</name>
<keyword evidence="2" id="KW-0645">Protease</keyword>
<dbReference type="GO" id="GO:0006508">
    <property type="term" value="P:proteolysis"/>
    <property type="evidence" value="ECO:0007669"/>
    <property type="project" value="UniProtKB-KW"/>
</dbReference>
<comment type="similarity">
    <text evidence="1">Belongs to the peptidase S9C family.</text>
</comment>
<sequence length="648" mass="73389">MNKKIKCLIIVLLPFIVLAQTNQDKQLLTPELLWKLGRVSGLGISKDGQYVLYSVNTPNVEANRSSSATYRIPVNGGEPEVITNVDSLLPNKNISPDGRYIIYNKEVQVKKIKGNDLYPDLPQSNAYVFDNLNNRHWDTWEDGKFDHVFLAPVGKTSEEKDLMPGEPFDAPQKPFGGDEDYIWNPDSRHVVYVTKKKYGKDYAISTNTDLYEYDIATGKTKNLTVGRPGYDINPSYSKNGVLAWLSMKREGYESDKQDLLATTPAGIINLTGHRDDIHVEGFRWAEDGRSLFFYAPINGTLQLFKVDYTGLTKKLPTIQQLTKGDFDITGIVGQKGNTLVVSKTDMNHAAELYTVDVNSGSMKQLTHVNDNMNASLAQCKTERKFVTTTDGKQMLVWMVYPPGFDPAKKYPTLLYCQGGPQSALTQFYSFRWNFQLMASQGYIVVAPNRRGMPGHGTKWNEEISKDHGGQAMKDYLSAIDAAAKEKYVDKDRLGCIGASYGGYSVYMLAGIHNNRFKSFIAHDGIFDMRSMYGTTEELWFVNWDWGGPYWDKKNAAAQKSYSLFNPINYVDKWNTPIMIVQGGKDYRVPIEQGLQAFQAAQLRGIKSKLLYLPDENHWVLNSQNALVWQREFFKWLTETLPSKDKKGF</sequence>
<evidence type="ECO:0000256" key="4">
    <source>
        <dbReference type="ARBA" id="ARBA00022801"/>
    </source>
</evidence>
<keyword evidence="3 5" id="KW-0732">Signal</keyword>
<dbReference type="OrthoDB" id="9812921at2"/>
<feature type="chain" id="PRO_5012951422" evidence="5">
    <location>
        <begin position="20"/>
        <end position="648"/>
    </location>
</feature>
<dbReference type="GO" id="GO:0004177">
    <property type="term" value="F:aminopeptidase activity"/>
    <property type="evidence" value="ECO:0007669"/>
    <property type="project" value="UniProtKB-KW"/>
</dbReference>
<organism evidence="7 8">
    <name type="scientific">Flavisolibacter ginsengisoli DSM 18119</name>
    <dbReference type="NCBI Taxonomy" id="1121884"/>
    <lineage>
        <taxon>Bacteria</taxon>
        <taxon>Pseudomonadati</taxon>
        <taxon>Bacteroidota</taxon>
        <taxon>Chitinophagia</taxon>
        <taxon>Chitinophagales</taxon>
        <taxon>Chitinophagaceae</taxon>
        <taxon>Flavisolibacter</taxon>
    </lineage>
</organism>
<accession>A0A1M5CAU1</accession>
<dbReference type="PANTHER" id="PTHR42776">
    <property type="entry name" value="SERINE PEPTIDASE S9 FAMILY MEMBER"/>
    <property type="match status" value="1"/>
</dbReference>
<dbReference type="InterPro" id="IPR011042">
    <property type="entry name" value="6-blade_b-propeller_TolB-like"/>
</dbReference>
<evidence type="ECO:0000313" key="7">
    <source>
        <dbReference type="EMBL" id="SHF51839.1"/>
    </source>
</evidence>
<evidence type="ECO:0000256" key="1">
    <source>
        <dbReference type="ARBA" id="ARBA00010040"/>
    </source>
</evidence>
<proteinExistence type="inferred from homology"/>
<evidence type="ECO:0000313" key="8">
    <source>
        <dbReference type="Proteomes" id="UP000184048"/>
    </source>
</evidence>
<dbReference type="Pfam" id="PF00326">
    <property type="entry name" value="Peptidase_S9"/>
    <property type="match status" value="1"/>
</dbReference>
<dbReference type="STRING" id="1121884.SAMN02745131_02847"/>
<gene>
    <name evidence="7" type="ORF">SAMN02745131_02847</name>
</gene>
<evidence type="ECO:0000256" key="2">
    <source>
        <dbReference type="ARBA" id="ARBA00022670"/>
    </source>
</evidence>
<keyword evidence="8" id="KW-1185">Reference proteome</keyword>
<dbReference type="Gene3D" id="3.40.50.1820">
    <property type="entry name" value="alpha/beta hydrolase"/>
    <property type="match status" value="1"/>
</dbReference>
<evidence type="ECO:0000259" key="6">
    <source>
        <dbReference type="Pfam" id="PF00326"/>
    </source>
</evidence>
<dbReference type="SUPFAM" id="SSF53474">
    <property type="entry name" value="alpha/beta-Hydrolases"/>
    <property type="match status" value="1"/>
</dbReference>
<dbReference type="Proteomes" id="UP000184048">
    <property type="component" value="Unassembled WGS sequence"/>
</dbReference>